<evidence type="ECO:0000313" key="6">
    <source>
        <dbReference type="Ensembl" id="ENSSSCP00000071596.1"/>
    </source>
</evidence>
<dbReference type="GO" id="GO:0032197">
    <property type="term" value="P:retrotransposition"/>
    <property type="evidence" value="ECO:0000318"/>
    <property type="project" value="GO_Central"/>
</dbReference>
<organism evidence="6 7">
    <name type="scientific">Sus scrofa</name>
    <name type="common">Pig</name>
    <dbReference type="NCBI Taxonomy" id="9823"/>
    <lineage>
        <taxon>Eukaryota</taxon>
        <taxon>Metazoa</taxon>
        <taxon>Chordata</taxon>
        <taxon>Craniata</taxon>
        <taxon>Vertebrata</taxon>
        <taxon>Euteleostomi</taxon>
        <taxon>Mammalia</taxon>
        <taxon>Eutheria</taxon>
        <taxon>Laurasiatheria</taxon>
        <taxon>Artiodactyla</taxon>
        <taxon>Suina</taxon>
        <taxon>Suidae</taxon>
        <taxon>Sus</taxon>
    </lineage>
</organism>
<evidence type="ECO:0000256" key="3">
    <source>
        <dbReference type="SAM" id="MobiDB-lite"/>
    </source>
</evidence>
<dbReference type="GO" id="GO:0003727">
    <property type="term" value="F:single-stranded RNA binding"/>
    <property type="evidence" value="ECO:0000318"/>
    <property type="project" value="GO_Central"/>
</dbReference>
<feature type="compositionally biased region" description="Polar residues" evidence="3">
    <location>
        <begin position="248"/>
        <end position="258"/>
    </location>
</feature>
<evidence type="ECO:0008006" key="8">
    <source>
        <dbReference type="Google" id="ProtNLM"/>
    </source>
</evidence>
<evidence type="ECO:0000259" key="5">
    <source>
        <dbReference type="Pfam" id="PF17489"/>
    </source>
</evidence>
<evidence type="ECO:0000313" key="7">
    <source>
        <dbReference type="Proteomes" id="UP000008227"/>
    </source>
</evidence>
<reference evidence="6" key="4">
    <citation type="submission" date="2025-09" db="UniProtKB">
        <authorList>
            <consortium name="Ensembl"/>
        </authorList>
    </citation>
    <scope>IDENTIFICATION</scope>
</reference>
<dbReference type="Proteomes" id="UP000008227">
    <property type="component" value="Chromosome 16"/>
</dbReference>
<keyword evidence="2" id="KW-0175">Coiled coil</keyword>
<accession>A0A5G2R3D1</accession>
<dbReference type="Gene3D" id="3.30.70.1820">
    <property type="entry name" value="L1 transposable element, RRM domain"/>
    <property type="match status" value="1"/>
</dbReference>
<dbReference type="FunFam" id="3.30.70.1820:FF:000002">
    <property type="entry name" value="LINE-1 retrotransposable element ORF1 protein"/>
    <property type="match status" value="1"/>
</dbReference>
<dbReference type="InterPro" id="IPR035301">
    <property type="entry name" value="L1_trimer"/>
</dbReference>
<dbReference type="AlphaFoldDB" id="A0A5G2R3D1"/>
<protein>
    <recommendedName>
        <fullName evidence="8">L1 transposable element RRM domain-containing protein</fullName>
    </recommendedName>
</protein>
<dbReference type="Bgee" id="ENSSSCG00000050992">
    <property type="expression patterns" value="Expressed in epididymis and 3 other cell types or tissues"/>
</dbReference>
<sequence>MSCGVGCRRGSDPVLLWLWHRPVATAPIQPLVWEVPYATGVAQEKAKNKTKQNKTKDIGNKLEAKMDNLEETLTKEIQDIKLKQEEMQNTINEIKNSLDAANSRIQEAEERISKVEDRLVEIMDAEQKREKRLKRNEESLRELWDKVKRTNIRIIGVPEGEEKEKGTEKIFQEIIAKNFPHMGKESLTQIQEAQRVPYKINPRRNAQRHKLIKLTKIKDKEKILKAAREKKTSKLQGNPDKAIGRFFNRNSAGQKVVA</sequence>
<evidence type="ECO:0000256" key="2">
    <source>
        <dbReference type="SAM" id="Coils"/>
    </source>
</evidence>
<dbReference type="InParanoid" id="A0A5G2R3D1"/>
<name>A0A5G2R3D1_PIG</name>
<dbReference type="GO" id="GO:1990904">
    <property type="term" value="C:ribonucleoprotein complex"/>
    <property type="evidence" value="ECO:0000318"/>
    <property type="project" value="GO_Central"/>
</dbReference>
<dbReference type="Pfam" id="PF17489">
    <property type="entry name" value="Tnp_22_trimer"/>
    <property type="match status" value="1"/>
</dbReference>
<dbReference type="PANTHER" id="PTHR11505">
    <property type="entry name" value="L1 TRANSPOSABLE ELEMENT-RELATED"/>
    <property type="match status" value="1"/>
</dbReference>
<dbReference type="SMR" id="A0A5G2R3D1"/>
<feature type="coiled-coil region" evidence="2">
    <location>
        <begin position="52"/>
        <end position="143"/>
    </location>
</feature>
<dbReference type="Ensembl" id="ENSSSCT00000069709.1">
    <property type="protein sequence ID" value="ENSSSCP00000071596.1"/>
    <property type="gene ID" value="ENSSSCG00000050992.1"/>
</dbReference>
<dbReference type="GeneTree" id="ENSGT01050000244818"/>
<keyword evidence="7" id="KW-1185">Reference proteome</keyword>
<reference evidence="6" key="3">
    <citation type="submission" date="2025-08" db="UniProtKB">
        <authorList>
            <consortium name="Ensembl"/>
        </authorList>
    </citation>
    <scope>IDENTIFICATION</scope>
</reference>
<reference evidence="6" key="2">
    <citation type="journal article" date="2020" name="Gigascience">
        <title>An improved pig reference genome sequence to enable pig genetics and genomics research.</title>
        <authorList>
            <person name="Warr A."/>
            <person name="Affara N."/>
            <person name="Aken B."/>
            <person name="Beiki H."/>
            <person name="Bickhart D.M."/>
            <person name="Billis K."/>
            <person name="Chow W."/>
            <person name="Eory L."/>
            <person name="Finlayson H.A."/>
            <person name="Flicek P."/>
            <person name="Giron C.G."/>
            <person name="Griffin D.K."/>
            <person name="Hall R."/>
            <person name="Hannum G."/>
            <person name="Hourlier T."/>
            <person name="Howe K."/>
            <person name="Hume D.A."/>
            <person name="Izuogu O."/>
            <person name="Kim K."/>
            <person name="Koren S."/>
            <person name="Liu H."/>
            <person name="Manchanda N."/>
            <person name="Martin F.J."/>
            <person name="Nonneman D.J."/>
            <person name="O'Connor R.E."/>
            <person name="Phillippy A.M."/>
            <person name="Rohrer G.A."/>
            <person name="Rosen B.D."/>
            <person name="Rund L.A."/>
            <person name="Sargent C.A."/>
            <person name="Schook L.B."/>
            <person name="Schroeder S.G."/>
            <person name="Schwartz A.S."/>
            <person name="Skinner B.M."/>
            <person name="Talbot R."/>
            <person name="Tseng E."/>
            <person name="Tuggle C.K."/>
            <person name="Watson M."/>
            <person name="Smith T.P.L."/>
            <person name="Archibald A.L."/>
        </authorList>
    </citation>
    <scope>NUCLEOTIDE SEQUENCE [LARGE SCALE GENOMIC DNA]</scope>
    <source>
        <strain evidence="6">Duroc</strain>
    </source>
</reference>
<dbReference type="Gene3D" id="1.20.5.390">
    <property type="entry name" value="L1 transposable element, trimerization domain"/>
    <property type="match status" value="1"/>
</dbReference>
<evidence type="ECO:0000256" key="1">
    <source>
        <dbReference type="ARBA" id="ARBA00061640"/>
    </source>
</evidence>
<dbReference type="Pfam" id="PF02994">
    <property type="entry name" value="Transposase_22"/>
    <property type="match status" value="1"/>
</dbReference>
<proteinExistence type="inferred from homology"/>
<evidence type="ECO:0000259" key="4">
    <source>
        <dbReference type="Pfam" id="PF02994"/>
    </source>
</evidence>
<feature type="region of interest" description="Disordered" evidence="3">
    <location>
        <begin position="228"/>
        <end position="258"/>
    </location>
</feature>
<feature type="domain" description="L1 transposable element trimerization" evidence="5">
    <location>
        <begin position="107"/>
        <end position="145"/>
    </location>
</feature>
<reference evidence="7" key="1">
    <citation type="submission" date="2009-11" db="EMBL/GenBank/DDBJ databases">
        <authorList>
            <consortium name="Porcine genome sequencing project"/>
        </authorList>
    </citation>
    <scope>NUCLEOTIDE SEQUENCE [LARGE SCALE GENOMIC DNA]</scope>
    <source>
        <strain evidence="7">Duroc</strain>
    </source>
</reference>
<dbReference type="InterPro" id="IPR043636">
    <property type="entry name" value="L1_RRM_dom"/>
</dbReference>
<feature type="domain" description="L1 transposable element RRM" evidence="4">
    <location>
        <begin position="149"/>
        <end position="240"/>
    </location>
</feature>
<comment type="similarity">
    <text evidence="1">Belongs to the transposase 22 family.</text>
</comment>
<dbReference type="InterPro" id="IPR004244">
    <property type="entry name" value="Transposase_22"/>
</dbReference>